<dbReference type="AlphaFoldDB" id="F4GH44"/>
<sequence length="309" mass="33167">MRTLVYSCIAFLVGMIISVMVILNTCFGEASTMGASMLANQMTGIVLLTVMMRLIPRKAGINAPMRGEHAPWGLWFGGIIGLTILIINFVTIVRIGTTMAMASAVFGQSVMSLVIDATGFLGMPKRRMERREILPLAVSATGIVIMTAAGGSFAISWMLLSMLAGVLTMAQMVYNSLFASYKGALFSARNNVVSGVAASIVWFAITDFTPTFTALTRFTSYPLWLSLGGGTLAVVVVVSMNIIIPRIPSIYSALLLSSGQIIMSVILDAALYELFSPYLLTGALLIIVGMVINLWQDLGKNRKSGIPRT</sequence>
<dbReference type="Pfam" id="PF04657">
    <property type="entry name" value="DMT_YdcZ"/>
    <property type="match status" value="2"/>
</dbReference>
<dbReference type="PANTHER" id="PTHR34821:SF2">
    <property type="entry name" value="INNER MEMBRANE PROTEIN YDCZ"/>
    <property type="match status" value="1"/>
</dbReference>
<protein>
    <recommendedName>
        <fullName evidence="4">EamA domain-containing protein</fullName>
    </recommendedName>
</protein>
<dbReference type="Proteomes" id="UP000007939">
    <property type="component" value="Chromosome"/>
</dbReference>
<keyword evidence="1" id="KW-0472">Membrane</keyword>
<reference evidence="2 3" key="2">
    <citation type="journal article" date="2012" name="Stand. Genomic Sci.">
        <title>Complete genome sequence of the termite hindgut bacterium Spirochaeta coccoides type strain (SPN1(T)), reclassification in the genus Sphaerochaeta as Sphaerochaeta coccoides comb. nov. and emendations of the family Spirochaetaceae and the genus Sphaerochaeta.</title>
        <authorList>
            <person name="Abt B."/>
            <person name="Han C."/>
            <person name="Scheuner C."/>
            <person name="Lu M."/>
            <person name="Lapidus A."/>
            <person name="Nolan M."/>
            <person name="Lucas S."/>
            <person name="Hammon N."/>
            <person name="Deshpande S."/>
            <person name="Cheng J.F."/>
            <person name="Tapia R."/>
            <person name="Goodwin L.A."/>
            <person name="Pitluck S."/>
            <person name="Liolios K."/>
            <person name="Pagani I."/>
            <person name="Ivanova N."/>
            <person name="Mavromatis K."/>
            <person name="Mikhailova N."/>
            <person name="Huntemann M."/>
            <person name="Pati A."/>
            <person name="Chen A."/>
            <person name="Palaniappan K."/>
            <person name="Land M."/>
            <person name="Hauser L."/>
            <person name="Brambilla E.M."/>
            <person name="Rohde M."/>
            <person name="Spring S."/>
            <person name="Gronow S."/>
            <person name="Goker M."/>
            <person name="Woyke T."/>
            <person name="Bristow J."/>
            <person name="Eisen J.A."/>
            <person name="Markowitz V."/>
            <person name="Hugenholtz P."/>
            <person name="Kyrpides N.C."/>
            <person name="Klenk H.P."/>
            <person name="Detter J.C."/>
        </authorList>
    </citation>
    <scope>NUCLEOTIDE SEQUENCE [LARGE SCALE GENOMIC DNA]</scope>
    <source>
        <strain evidence="3">ATCC BAA-1237 / DSM 17374 / SPN1</strain>
    </source>
</reference>
<dbReference type="KEGG" id="scc:Spico_0289"/>
<accession>F4GH44</accession>
<dbReference type="GO" id="GO:0005886">
    <property type="term" value="C:plasma membrane"/>
    <property type="evidence" value="ECO:0007669"/>
    <property type="project" value="TreeGrafter"/>
</dbReference>
<feature type="transmembrane region" description="Helical" evidence="1">
    <location>
        <begin position="72"/>
        <end position="93"/>
    </location>
</feature>
<feature type="transmembrane region" description="Helical" evidence="1">
    <location>
        <begin position="278"/>
        <end position="295"/>
    </location>
</feature>
<keyword evidence="3" id="KW-1185">Reference proteome</keyword>
<feature type="transmembrane region" description="Helical" evidence="1">
    <location>
        <begin position="30"/>
        <end position="51"/>
    </location>
</feature>
<feature type="transmembrane region" description="Helical" evidence="1">
    <location>
        <begin position="5"/>
        <end position="24"/>
    </location>
</feature>
<dbReference type="PANTHER" id="PTHR34821">
    <property type="entry name" value="INNER MEMBRANE PROTEIN YDCZ"/>
    <property type="match status" value="1"/>
</dbReference>
<dbReference type="STRING" id="760011.Spico_0289"/>
<evidence type="ECO:0000313" key="2">
    <source>
        <dbReference type="EMBL" id="AEC01519.1"/>
    </source>
</evidence>
<reference evidence="3" key="1">
    <citation type="submission" date="2011-04" db="EMBL/GenBank/DDBJ databases">
        <title>The complete genome of Spirochaeta coccoides DSM 17374.</title>
        <authorList>
            <person name="Lucas S."/>
            <person name="Copeland A."/>
            <person name="Lapidus A."/>
            <person name="Bruce D."/>
            <person name="Goodwin L."/>
            <person name="Pitluck S."/>
            <person name="Peters L."/>
            <person name="Kyrpides N."/>
            <person name="Mavromatis K."/>
            <person name="Pagani I."/>
            <person name="Ivanova N."/>
            <person name="Ovchinnikova G."/>
            <person name="Lu M."/>
            <person name="Detter J.C."/>
            <person name="Tapia R."/>
            <person name="Han C."/>
            <person name="Land M."/>
            <person name="Hauser L."/>
            <person name="Markowitz V."/>
            <person name="Cheng J.-F."/>
            <person name="Hugenholtz P."/>
            <person name="Woyke T."/>
            <person name="Wu D."/>
            <person name="Spring S."/>
            <person name="Schroeder M."/>
            <person name="Brambilla E."/>
            <person name="Klenk H.-P."/>
            <person name="Eisen J.A."/>
        </authorList>
    </citation>
    <scope>NUCLEOTIDE SEQUENCE [LARGE SCALE GENOMIC DNA]</scope>
    <source>
        <strain evidence="3">ATCC BAA-1237 / DSM 17374 / SPN1</strain>
    </source>
</reference>
<dbReference type="eggNOG" id="COG3238">
    <property type="taxonomic scope" value="Bacteria"/>
</dbReference>
<feature type="transmembrane region" description="Helical" evidence="1">
    <location>
        <begin position="133"/>
        <end position="149"/>
    </location>
</feature>
<feature type="transmembrane region" description="Helical" evidence="1">
    <location>
        <begin position="225"/>
        <end position="244"/>
    </location>
</feature>
<keyword evidence="1" id="KW-0812">Transmembrane</keyword>
<feature type="transmembrane region" description="Helical" evidence="1">
    <location>
        <begin position="186"/>
        <end position="205"/>
    </location>
</feature>
<dbReference type="HOGENOM" id="CLU_902849_0_0_12"/>
<dbReference type="EMBL" id="CP002659">
    <property type="protein sequence ID" value="AEC01519.1"/>
    <property type="molecule type" value="Genomic_DNA"/>
</dbReference>
<organism evidence="2 3">
    <name type="scientific">Parasphaerochaeta coccoides (strain ATCC BAA-1237 / DSM 17374 / SPN1)</name>
    <name type="common">Sphaerochaeta coccoides</name>
    <dbReference type="NCBI Taxonomy" id="760011"/>
    <lineage>
        <taxon>Bacteria</taxon>
        <taxon>Pseudomonadati</taxon>
        <taxon>Spirochaetota</taxon>
        <taxon>Spirochaetia</taxon>
        <taxon>Spirochaetales</taxon>
        <taxon>Sphaerochaetaceae</taxon>
        <taxon>Parasphaerochaeta</taxon>
    </lineage>
</organism>
<name>F4GH44_PARC1</name>
<dbReference type="InterPro" id="IPR006750">
    <property type="entry name" value="YdcZ"/>
</dbReference>
<keyword evidence="1" id="KW-1133">Transmembrane helix</keyword>
<feature type="transmembrane region" description="Helical" evidence="1">
    <location>
        <begin position="251"/>
        <end position="272"/>
    </location>
</feature>
<evidence type="ECO:0000313" key="3">
    <source>
        <dbReference type="Proteomes" id="UP000007939"/>
    </source>
</evidence>
<feature type="transmembrane region" description="Helical" evidence="1">
    <location>
        <begin position="155"/>
        <end position="174"/>
    </location>
</feature>
<gene>
    <name evidence="2" type="ordered locus">Spico_0289</name>
</gene>
<evidence type="ECO:0008006" key="4">
    <source>
        <dbReference type="Google" id="ProtNLM"/>
    </source>
</evidence>
<proteinExistence type="predicted"/>
<evidence type="ECO:0000256" key="1">
    <source>
        <dbReference type="SAM" id="Phobius"/>
    </source>
</evidence>